<protein>
    <submittedName>
        <fullName evidence="1">Uncharacterized protein</fullName>
    </submittedName>
</protein>
<dbReference type="Proteomes" id="UP000308181">
    <property type="component" value="Unassembled WGS sequence"/>
</dbReference>
<evidence type="ECO:0000313" key="2">
    <source>
        <dbReference type="Proteomes" id="UP000308181"/>
    </source>
</evidence>
<reference evidence="1 2" key="1">
    <citation type="submission" date="2019-04" db="EMBL/GenBank/DDBJ databases">
        <title>Pedobacter sp. AR-3-17 sp. nov., isolated from Arctic soil.</title>
        <authorList>
            <person name="Dahal R.H."/>
            <person name="Kim D.-U."/>
        </authorList>
    </citation>
    <scope>NUCLEOTIDE SEQUENCE [LARGE SCALE GENOMIC DNA]</scope>
    <source>
        <strain evidence="1 2">AR-3-17</strain>
    </source>
</reference>
<dbReference type="RefSeq" id="WP_136826763.1">
    <property type="nucleotide sequence ID" value="NZ_SWBP01000004.1"/>
</dbReference>
<dbReference type="OrthoDB" id="794757at2"/>
<name>A0A4V5NWX6_9SPHI</name>
<keyword evidence="2" id="KW-1185">Reference proteome</keyword>
<gene>
    <name evidence="1" type="ORF">FA046_11995</name>
</gene>
<comment type="caution">
    <text evidence="1">The sequence shown here is derived from an EMBL/GenBank/DDBJ whole genome shotgun (WGS) entry which is preliminary data.</text>
</comment>
<dbReference type="EMBL" id="SWBP01000004">
    <property type="protein sequence ID" value="TKB96800.1"/>
    <property type="molecule type" value="Genomic_DNA"/>
</dbReference>
<dbReference type="PROSITE" id="PS51257">
    <property type="entry name" value="PROKAR_LIPOPROTEIN"/>
    <property type="match status" value="1"/>
</dbReference>
<accession>A0A4V5NWX6</accession>
<sequence length="176" mass="20482">MLNLLRAIIIVFLLSGCFSKETEKSRQQIYYFDLKDYFSKTALQLNKINPTINKSVSKNNIEETQNLTIKNWNQELALFIESDINKAAWKDSYIKDSTATKTTYTANDEDLRTQKIELFFENGILAKIKINSKVDNLLYQTKEDLEFIPDSAYSIKKYQKVILLGENNYLIKAKLN</sequence>
<organism evidence="1 2">
    <name type="scientific">Pedobacter cryophilus</name>
    <dbReference type="NCBI Taxonomy" id="2571271"/>
    <lineage>
        <taxon>Bacteria</taxon>
        <taxon>Pseudomonadati</taxon>
        <taxon>Bacteroidota</taxon>
        <taxon>Sphingobacteriia</taxon>
        <taxon>Sphingobacteriales</taxon>
        <taxon>Sphingobacteriaceae</taxon>
        <taxon>Pedobacter</taxon>
    </lineage>
</organism>
<evidence type="ECO:0000313" key="1">
    <source>
        <dbReference type="EMBL" id="TKB96800.1"/>
    </source>
</evidence>
<proteinExistence type="predicted"/>
<dbReference type="AlphaFoldDB" id="A0A4V5NWX6"/>